<comment type="caution">
    <text evidence="1">The sequence shown here is derived from an EMBL/GenBank/DDBJ whole genome shotgun (WGS) entry which is preliminary data.</text>
</comment>
<sequence length="248" mass="28007">MPDEYGVRVVDRLAGDWVVVDREHLVGESFAGRRMIKFAAIGSTFERCSFAGVVCADASLGSGLVQSEYRECVFDGAKLRLPHGGIARFVDCSFRNVDLRSWECGAVELIGCVFTGTLRSGWFWYPVPQRYIEAIGREYNTIVDNDFRGLRMTGFYFRGGVDLSRQQLPDSPDYLYMPDGPAAVAAVEAELPDCPEPLRRPAARLLSNVQDMIDEGQQQIWLRRKEFIGPDLEPGRWVLNILDRFQAR</sequence>
<dbReference type="Proteomes" id="UP001501444">
    <property type="component" value="Unassembled WGS sequence"/>
</dbReference>
<evidence type="ECO:0008006" key="3">
    <source>
        <dbReference type="Google" id="ProtNLM"/>
    </source>
</evidence>
<organism evidence="1 2">
    <name type="scientific">Dactylosporangium salmoneum</name>
    <dbReference type="NCBI Taxonomy" id="53361"/>
    <lineage>
        <taxon>Bacteria</taxon>
        <taxon>Bacillati</taxon>
        <taxon>Actinomycetota</taxon>
        <taxon>Actinomycetes</taxon>
        <taxon>Micromonosporales</taxon>
        <taxon>Micromonosporaceae</taxon>
        <taxon>Dactylosporangium</taxon>
    </lineage>
</organism>
<evidence type="ECO:0000313" key="1">
    <source>
        <dbReference type="EMBL" id="GAA2352105.1"/>
    </source>
</evidence>
<dbReference type="SUPFAM" id="SSF141571">
    <property type="entry name" value="Pentapeptide repeat-like"/>
    <property type="match status" value="1"/>
</dbReference>
<gene>
    <name evidence="1" type="ORF">GCM10010170_042550</name>
</gene>
<dbReference type="EMBL" id="BAAARV010000031">
    <property type="protein sequence ID" value="GAA2352105.1"/>
    <property type="molecule type" value="Genomic_DNA"/>
</dbReference>
<name>A0ABN3GJV4_9ACTN</name>
<dbReference type="Gene3D" id="2.160.20.80">
    <property type="entry name" value="E3 ubiquitin-protein ligase SopA"/>
    <property type="match status" value="1"/>
</dbReference>
<protein>
    <recommendedName>
        <fullName evidence="3">Pentapeptide repeat-containing protein</fullName>
    </recommendedName>
</protein>
<evidence type="ECO:0000313" key="2">
    <source>
        <dbReference type="Proteomes" id="UP001501444"/>
    </source>
</evidence>
<keyword evidence="2" id="KW-1185">Reference proteome</keyword>
<proteinExistence type="predicted"/>
<accession>A0ABN3GJV4</accession>
<reference evidence="1 2" key="1">
    <citation type="journal article" date="2019" name="Int. J. Syst. Evol. Microbiol.">
        <title>The Global Catalogue of Microorganisms (GCM) 10K type strain sequencing project: providing services to taxonomists for standard genome sequencing and annotation.</title>
        <authorList>
            <consortium name="The Broad Institute Genomics Platform"/>
            <consortium name="The Broad Institute Genome Sequencing Center for Infectious Disease"/>
            <person name="Wu L."/>
            <person name="Ma J."/>
        </authorList>
    </citation>
    <scope>NUCLEOTIDE SEQUENCE [LARGE SCALE GENOMIC DNA]</scope>
    <source>
        <strain evidence="1 2">JCM 3272</strain>
    </source>
</reference>